<dbReference type="SUPFAM" id="SSF50370">
    <property type="entry name" value="Ricin B-like lectins"/>
    <property type="match status" value="1"/>
</dbReference>
<dbReference type="Gene3D" id="2.80.10.50">
    <property type="match status" value="2"/>
</dbReference>
<reference evidence="4" key="2">
    <citation type="submission" date="2015-01" db="EMBL/GenBank/DDBJ databases">
        <title>Evolutionary Origins and Diversification of the Mycorrhizal Mutualists.</title>
        <authorList>
            <consortium name="DOE Joint Genome Institute"/>
            <consortium name="Mycorrhizal Genomics Consortium"/>
            <person name="Kohler A."/>
            <person name="Kuo A."/>
            <person name="Nagy L.G."/>
            <person name="Floudas D."/>
            <person name="Copeland A."/>
            <person name="Barry K.W."/>
            <person name="Cichocki N."/>
            <person name="Veneault-Fourrey C."/>
            <person name="LaButti K."/>
            <person name="Lindquist E.A."/>
            <person name="Lipzen A."/>
            <person name="Lundell T."/>
            <person name="Morin E."/>
            <person name="Murat C."/>
            <person name="Riley R."/>
            <person name="Ohm R."/>
            <person name="Sun H."/>
            <person name="Tunlid A."/>
            <person name="Henrissat B."/>
            <person name="Grigoriev I.V."/>
            <person name="Hibbett D.S."/>
            <person name="Martin F."/>
        </authorList>
    </citation>
    <scope>NUCLEOTIDE SEQUENCE [LARGE SCALE GENOMIC DNA]</scope>
    <source>
        <strain evidence="4">h7</strain>
    </source>
</reference>
<dbReference type="Pfam" id="PF00652">
    <property type="entry name" value="Ricin_B_lectin"/>
    <property type="match status" value="1"/>
</dbReference>
<accession>A0A0C3BMS6</accession>
<evidence type="ECO:0000313" key="4">
    <source>
        <dbReference type="Proteomes" id="UP000053424"/>
    </source>
</evidence>
<keyword evidence="4" id="KW-1185">Reference proteome</keyword>
<proteinExistence type="predicted"/>
<evidence type="ECO:0000313" key="3">
    <source>
        <dbReference type="EMBL" id="KIM37990.1"/>
    </source>
</evidence>
<dbReference type="Proteomes" id="UP000053424">
    <property type="component" value="Unassembled WGS sequence"/>
</dbReference>
<protein>
    <submittedName>
        <fullName evidence="3">Carbohydrate-binding module family 13 protein</fullName>
    </submittedName>
</protein>
<dbReference type="HOGENOM" id="CLU_912515_0_0_1"/>
<organism evidence="3 4">
    <name type="scientific">Hebeloma cylindrosporum</name>
    <dbReference type="NCBI Taxonomy" id="76867"/>
    <lineage>
        <taxon>Eukaryota</taxon>
        <taxon>Fungi</taxon>
        <taxon>Dikarya</taxon>
        <taxon>Basidiomycota</taxon>
        <taxon>Agaricomycotina</taxon>
        <taxon>Agaricomycetes</taxon>
        <taxon>Agaricomycetidae</taxon>
        <taxon>Agaricales</taxon>
        <taxon>Agaricineae</taxon>
        <taxon>Hymenogastraceae</taxon>
        <taxon>Hebeloma</taxon>
    </lineage>
</organism>
<keyword evidence="1" id="KW-0732">Signal</keyword>
<feature type="signal peptide" evidence="1">
    <location>
        <begin position="1"/>
        <end position="21"/>
    </location>
</feature>
<name>A0A0C3BMS6_HEBCY</name>
<dbReference type="PROSITE" id="PS50231">
    <property type="entry name" value="RICIN_B_LECTIN"/>
    <property type="match status" value="1"/>
</dbReference>
<dbReference type="STRING" id="686832.A0A0C3BMS6"/>
<sequence>MASLLLPLAAAIVLSAIPTSAQVHQYTVVNKCPSSINLYIAGVLDSKLAMGASVTKSLGIDAGFFYTDANGGSATGAATRAGFYDDNDSYIYYIVRDSAHFNTGMSITPNHAPADGFCPVVKCEDATCTTAFSQPPTRFPPPVCGAPPAAPVYSCPYANLAYTITFCPSGSFPGPSSAGQAIHPNANTNKCMDVRAAKYANGTPVQIYDCNGTGAQKWVINRGSTKVKLAGTNFCLDAGSGSPGNGVGMKIWQCYDNLPAQQWFYTDDNRIRLDGKAQCLDLPNGVLTNSNRLQTWQCSAGNNNQVWTL</sequence>
<dbReference type="EMBL" id="KN831793">
    <property type="protein sequence ID" value="KIM37990.1"/>
    <property type="molecule type" value="Genomic_DNA"/>
</dbReference>
<evidence type="ECO:0000256" key="1">
    <source>
        <dbReference type="SAM" id="SignalP"/>
    </source>
</evidence>
<dbReference type="CDD" id="cd00161">
    <property type="entry name" value="beta-trefoil_Ricin-like"/>
    <property type="match status" value="1"/>
</dbReference>
<gene>
    <name evidence="3" type="ORF">M413DRAFT_448035</name>
</gene>
<dbReference type="AlphaFoldDB" id="A0A0C3BMS6"/>
<dbReference type="InterPro" id="IPR035992">
    <property type="entry name" value="Ricin_B-like_lectins"/>
</dbReference>
<dbReference type="SMART" id="SM00458">
    <property type="entry name" value="RICIN"/>
    <property type="match status" value="1"/>
</dbReference>
<feature type="domain" description="Ricin B lectin" evidence="2">
    <location>
        <begin position="179"/>
        <end position="309"/>
    </location>
</feature>
<dbReference type="OrthoDB" id="6770063at2759"/>
<dbReference type="InterPro" id="IPR000772">
    <property type="entry name" value="Ricin_B_lectin"/>
</dbReference>
<feature type="chain" id="PRO_5002172755" evidence="1">
    <location>
        <begin position="22"/>
        <end position="309"/>
    </location>
</feature>
<evidence type="ECO:0000259" key="2">
    <source>
        <dbReference type="SMART" id="SM00458"/>
    </source>
</evidence>
<reference evidence="3 4" key="1">
    <citation type="submission" date="2014-04" db="EMBL/GenBank/DDBJ databases">
        <authorList>
            <consortium name="DOE Joint Genome Institute"/>
            <person name="Kuo A."/>
            <person name="Gay G."/>
            <person name="Dore J."/>
            <person name="Kohler A."/>
            <person name="Nagy L.G."/>
            <person name="Floudas D."/>
            <person name="Copeland A."/>
            <person name="Barry K.W."/>
            <person name="Cichocki N."/>
            <person name="Veneault-Fourrey C."/>
            <person name="LaButti K."/>
            <person name="Lindquist E.A."/>
            <person name="Lipzen A."/>
            <person name="Lundell T."/>
            <person name="Morin E."/>
            <person name="Murat C."/>
            <person name="Sun H."/>
            <person name="Tunlid A."/>
            <person name="Henrissat B."/>
            <person name="Grigoriev I.V."/>
            <person name="Hibbett D.S."/>
            <person name="Martin F."/>
            <person name="Nordberg H.P."/>
            <person name="Cantor M.N."/>
            <person name="Hua S.X."/>
        </authorList>
    </citation>
    <scope>NUCLEOTIDE SEQUENCE [LARGE SCALE GENOMIC DNA]</scope>
    <source>
        <strain evidence="4">h7</strain>
    </source>
</reference>